<name>A0A379C811_9FIRM</name>
<proteinExistence type="predicted"/>
<dbReference type="SUPFAM" id="SSF47384">
    <property type="entry name" value="Homodimeric domain of signal transducing histidine kinase"/>
    <property type="match status" value="1"/>
</dbReference>
<dbReference type="RefSeq" id="WP_026302316.1">
    <property type="nucleotide sequence ID" value="NZ_UGSZ01000001.1"/>
</dbReference>
<dbReference type="SMART" id="SM00091">
    <property type="entry name" value="PAS"/>
    <property type="match status" value="1"/>
</dbReference>
<keyword evidence="4" id="KW-0597">Phosphoprotein</keyword>
<dbReference type="InterPro" id="IPR050351">
    <property type="entry name" value="BphY/WalK/GraS-like"/>
</dbReference>
<comment type="catalytic activity">
    <reaction evidence="1">
        <text>ATP + protein L-histidine = ADP + protein N-phospho-L-histidine.</text>
        <dbReference type="EC" id="2.7.13.3"/>
    </reaction>
</comment>
<keyword evidence="10" id="KW-0812">Transmembrane</keyword>
<dbReference type="GO" id="GO:0000155">
    <property type="term" value="F:phosphorelay sensor kinase activity"/>
    <property type="evidence" value="ECO:0007669"/>
    <property type="project" value="InterPro"/>
</dbReference>
<evidence type="ECO:0000256" key="8">
    <source>
        <dbReference type="ARBA" id="ARBA00023136"/>
    </source>
</evidence>
<evidence type="ECO:0000256" key="4">
    <source>
        <dbReference type="ARBA" id="ARBA00022553"/>
    </source>
</evidence>
<evidence type="ECO:0000256" key="7">
    <source>
        <dbReference type="ARBA" id="ARBA00023012"/>
    </source>
</evidence>
<dbReference type="Pfam" id="PF00512">
    <property type="entry name" value="HisKA"/>
    <property type="match status" value="1"/>
</dbReference>
<evidence type="ECO:0000313" key="12">
    <source>
        <dbReference type="EMBL" id="SUB57776.1"/>
    </source>
</evidence>
<dbReference type="Gene3D" id="1.10.287.130">
    <property type="match status" value="1"/>
</dbReference>
<dbReference type="InterPro" id="IPR036097">
    <property type="entry name" value="HisK_dim/P_sf"/>
</dbReference>
<reference evidence="12 13" key="1">
    <citation type="submission" date="2018-06" db="EMBL/GenBank/DDBJ databases">
        <authorList>
            <consortium name="Pathogen Informatics"/>
            <person name="Doyle S."/>
        </authorList>
    </citation>
    <scope>NUCLEOTIDE SEQUENCE [LARGE SCALE GENOMIC DNA]</scope>
    <source>
        <strain evidence="12 13">NCTC13149</strain>
    </source>
</reference>
<dbReference type="PANTHER" id="PTHR45453">
    <property type="entry name" value="PHOSPHATE REGULON SENSOR PROTEIN PHOR"/>
    <property type="match status" value="1"/>
</dbReference>
<evidence type="ECO:0000256" key="6">
    <source>
        <dbReference type="ARBA" id="ARBA00022777"/>
    </source>
</evidence>
<keyword evidence="9" id="KW-0175">Coiled coil</keyword>
<dbReference type="PROSITE" id="PS50109">
    <property type="entry name" value="HIS_KIN"/>
    <property type="match status" value="1"/>
</dbReference>
<evidence type="ECO:0000313" key="13">
    <source>
        <dbReference type="Proteomes" id="UP000255517"/>
    </source>
</evidence>
<evidence type="ECO:0000256" key="3">
    <source>
        <dbReference type="ARBA" id="ARBA00012438"/>
    </source>
</evidence>
<dbReference type="PRINTS" id="PR00344">
    <property type="entry name" value="BCTRLSENSOR"/>
</dbReference>
<dbReference type="CDD" id="cd00082">
    <property type="entry name" value="HisKA"/>
    <property type="match status" value="1"/>
</dbReference>
<dbReference type="SUPFAM" id="SSF55785">
    <property type="entry name" value="PYP-like sensor domain (PAS domain)"/>
    <property type="match status" value="1"/>
</dbReference>
<evidence type="ECO:0000256" key="1">
    <source>
        <dbReference type="ARBA" id="ARBA00000085"/>
    </source>
</evidence>
<evidence type="ECO:0000256" key="2">
    <source>
        <dbReference type="ARBA" id="ARBA00004370"/>
    </source>
</evidence>
<dbReference type="FunFam" id="1.10.287.130:FF:000001">
    <property type="entry name" value="Two-component sensor histidine kinase"/>
    <property type="match status" value="1"/>
</dbReference>
<dbReference type="GO" id="GO:0004721">
    <property type="term" value="F:phosphoprotein phosphatase activity"/>
    <property type="evidence" value="ECO:0007669"/>
    <property type="project" value="TreeGrafter"/>
</dbReference>
<keyword evidence="7" id="KW-0902">Two-component regulatory system</keyword>
<dbReference type="Gene3D" id="3.30.450.20">
    <property type="entry name" value="PAS domain"/>
    <property type="match status" value="1"/>
</dbReference>
<dbReference type="InterPro" id="IPR036890">
    <property type="entry name" value="HATPase_C_sf"/>
</dbReference>
<dbReference type="Gene3D" id="3.30.565.10">
    <property type="entry name" value="Histidine kinase-like ATPase, C-terminal domain"/>
    <property type="match status" value="1"/>
</dbReference>
<feature type="domain" description="Histidine kinase" evidence="11">
    <location>
        <begin position="343"/>
        <end position="557"/>
    </location>
</feature>
<feature type="coiled-coil region" evidence="9">
    <location>
        <begin position="205"/>
        <end position="239"/>
    </location>
</feature>
<protein>
    <recommendedName>
        <fullName evidence="3">histidine kinase</fullName>
        <ecNumber evidence="3">2.7.13.3</ecNumber>
    </recommendedName>
</protein>
<dbReference type="AlphaFoldDB" id="A0A379C811"/>
<dbReference type="InterPro" id="IPR035965">
    <property type="entry name" value="PAS-like_dom_sf"/>
</dbReference>
<keyword evidence="8 10" id="KW-0472">Membrane</keyword>
<dbReference type="SMART" id="SM00387">
    <property type="entry name" value="HATPase_c"/>
    <property type="match status" value="1"/>
</dbReference>
<gene>
    <name evidence="12" type="primary">phoR_4</name>
    <name evidence="12" type="ORF">NCTC13149_01633</name>
</gene>
<organism evidence="12 13">
    <name type="scientific">Peptoniphilus lacrimalis</name>
    <dbReference type="NCBI Taxonomy" id="33031"/>
    <lineage>
        <taxon>Bacteria</taxon>
        <taxon>Bacillati</taxon>
        <taxon>Bacillota</taxon>
        <taxon>Tissierellia</taxon>
        <taxon>Tissierellales</taxon>
        <taxon>Peptoniphilaceae</taxon>
        <taxon>Peptoniphilus</taxon>
    </lineage>
</organism>
<dbReference type="STRING" id="1122949.GCA_000378725_01375"/>
<dbReference type="EC" id="2.7.13.3" evidence="3"/>
<evidence type="ECO:0000256" key="9">
    <source>
        <dbReference type="SAM" id="Coils"/>
    </source>
</evidence>
<keyword evidence="10" id="KW-1133">Transmembrane helix</keyword>
<accession>A0A379C811</accession>
<dbReference type="PANTHER" id="PTHR45453:SF1">
    <property type="entry name" value="PHOSPHATE REGULON SENSOR PROTEIN PHOR"/>
    <property type="match status" value="1"/>
</dbReference>
<dbReference type="OrthoDB" id="9813151at2"/>
<evidence type="ECO:0000256" key="10">
    <source>
        <dbReference type="SAM" id="Phobius"/>
    </source>
</evidence>
<dbReference type="Pfam" id="PF02518">
    <property type="entry name" value="HATPase_c"/>
    <property type="match status" value="1"/>
</dbReference>
<dbReference type="FunFam" id="3.30.565.10:FF:000006">
    <property type="entry name" value="Sensor histidine kinase WalK"/>
    <property type="match status" value="1"/>
</dbReference>
<dbReference type="InterPro" id="IPR004358">
    <property type="entry name" value="Sig_transdc_His_kin-like_C"/>
</dbReference>
<dbReference type="InterPro" id="IPR005467">
    <property type="entry name" value="His_kinase_dom"/>
</dbReference>
<dbReference type="CDD" id="cd00075">
    <property type="entry name" value="HATPase"/>
    <property type="match status" value="1"/>
</dbReference>
<dbReference type="InterPro" id="IPR003661">
    <property type="entry name" value="HisK_dim/P_dom"/>
</dbReference>
<sequence>MKRRVLKYLVLISFLVLFLSTISSLFVYYNNYSKVEQENLFKMCHILKIGADREEDKLSYLEELSKNTKSFRISLIDKNGQVLFDTYENPKFLPTHKDRPEFQNAKKFGFAQSKRFSTTLSTDSYYVSFLLNNDQVLRLSKEVDSIMGAFLKILPLLLTISFAIFLIGILVASHFTRKTLEPLINVKGSLTDFNIDEFPEISPFIMKINSQNELIEKNLRQIKREKDTIETILSNMKESLVIIDENRQLLSVNKSALNLFNSSNNIIGKNILNLIRDDSILKFVEEALSGKNSEEIIKIGTREYKSYVNPVFEATNVRGVILLFIDETESIRALRLRDEFSSNVSHELKTPLTSICGFSELLANNMVDSDETKKEFYQLIYRDSKRLLNLVEDIMKISGLEKEATFVRENINLRELIEEIFKTQKIEIEKRNIKTKLVGQGIVYENKTMMWELFSNLVNNGIKYNKDNGNLDILIKEDNDKVIVEVVDSGIGISSDDLERIFERFYRVDKSRSKKIGGTGLGLSIVKHVLSSIDGDVEVSSKMGLGTKFTLSLYKNRKE</sequence>
<evidence type="ECO:0000256" key="5">
    <source>
        <dbReference type="ARBA" id="ARBA00022679"/>
    </source>
</evidence>
<dbReference type="InterPro" id="IPR003594">
    <property type="entry name" value="HATPase_dom"/>
</dbReference>
<keyword evidence="5 12" id="KW-0808">Transferase</keyword>
<evidence type="ECO:0000259" key="11">
    <source>
        <dbReference type="PROSITE" id="PS50109"/>
    </source>
</evidence>
<dbReference type="EMBL" id="UGSZ01000001">
    <property type="protein sequence ID" value="SUB57776.1"/>
    <property type="molecule type" value="Genomic_DNA"/>
</dbReference>
<dbReference type="InterPro" id="IPR000014">
    <property type="entry name" value="PAS"/>
</dbReference>
<dbReference type="SUPFAM" id="SSF55874">
    <property type="entry name" value="ATPase domain of HSP90 chaperone/DNA topoisomerase II/histidine kinase"/>
    <property type="match status" value="1"/>
</dbReference>
<dbReference type="Proteomes" id="UP000255517">
    <property type="component" value="Unassembled WGS sequence"/>
</dbReference>
<feature type="transmembrane region" description="Helical" evidence="10">
    <location>
        <begin position="149"/>
        <end position="172"/>
    </location>
</feature>
<dbReference type="SMART" id="SM00388">
    <property type="entry name" value="HisKA"/>
    <property type="match status" value="1"/>
</dbReference>
<dbReference type="GO" id="GO:0016036">
    <property type="term" value="P:cellular response to phosphate starvation"/>
    <property type="evidence" value="ECO:0007669"/>
    <property type="project" value="TreeGrafter"/>
</dbReference>
<dbReference type="GO" id="GO:0005886">
    <property type="term" value="C:plasma membrane"/>
    <property type="evidence" value="ECO:0007669"/>
    <property type="project" value="TreeGrafter"/>
</dbReference>
<keyword evidence="6" id="KW-0418">Kinase</keyword>
<comment type="subcellular location">
    <subcellularLocation>
        <location evidence="2">Membrane</location>
    </subcellularLocation>
</comment>